<comment type="caution">
    <text evidence="1">The sequence shown here is derived from an EMBL/GenBank/DDBJ whole genome shotgun (WGS) entry which is preliminary data.</text>
</comment>
<dbReference type="EMBL" id="AOCG01000012">
    <property type="protein sequence ID" value="EUJ17698.1"/>
    <property type="molecule type" value="Genomic_DNA"/>
</dbReference>
<dbReference type="GO" id="GO:0016787">
    <property type="term" value="F:hydrolase activity"/>
    <property type="evidence" value="ECO:0007669"/>
    <property type="project" value="UniProtKB-KW"/>
</dbReference>
<dbReference type="PATRIC" id="fig|1265818.5.peg.2382"/>
<dbReference type="AlphaFoldDB" id="W7BCN5"/>
<dbReference type="Proteomes" id="UP000019246">
    <property type="component" value="Unassembled WGS sequence"/>
</dbReference>
<keyword evidence="2" id="KW-1185">Reference proteome</keyword>
<evidence type="ECO:0000313" key="1">
    <source>
        <dbReference type="EMBL" id="EUJ17698.1"/>
    </source>
</evidence>
<dbReference type="STRING" id="1265818.MAQA_11856"/>
<proteinExistence type="predicted"/>
<accession>W7BCN5</accession>
<reference evidence="1 2" key="1">
    <citation type="journal article" date="2014" name="Int. J. Syst. Evol. Microbiol.">
        <title>Listeria floridensis sp. nov., Listeria aquatica sp. nov., Listeria cornellensis sp. nov., Listeria riparia sp. nov. and Listeria grandensis sp. nov., from agricultural and natural environments.</title>
        <authorList>
            <person name="den Bakker H.C."/>
            <person name="Warchocki S."/>
            <person name="Wright E.M."/>
            <person name="Allred A.F."/>
            <person name="Ahlstrom C."/>
            <person name="Manuel C.S."/>
            <person name="Stasiewicz M.J."/>
            <person name="Burrell A."/>
            <person name="Roof S."/>
            <person name="Strawn L."/>
            <person name="Fortes E.D."/>
            <person name="Nightingale K.K."/>
            <person name="Kephart D."/>
            <person name="Wiedmann M."/>
        </authorList>
    </citation>
    <scope>NUCLEOTIDE SEQUENCE [LARGE SCALE GENOMIC DNA]</scope>
    <source>
        <strain evidence="1 2">FSL S10-1188</strain>
    </source>
</reference>
<organism evidence="1 2">
    <name type="scientific">Listeria aquatica FSL S10-1188</name>
    <dbReference type="NCBI Taxonomy" id="1265818"/>
    <lineage>
        <taxon>Bacteria</taxon>
        <taxon>Bacillati</taxon>
        <taxon>Bacillota</taxon>
        <taxon>Bacilli</taxon>
        <taxon>Bacillales</taxon>
        <taxon>Listeriaceae</taxon>
        <taxon>Listeria</taxon>
    </lineage>
</organism>
<protein>
    <submittedName>
        <fullName evidence="1">Metal-dependent hydrolase</fullName>
    </submittedName>
</protein>
<gene>
    <name evidence="1" type="ORF">MAQA_11856</name>
</gene>
<name>W7BCN5_9LIST</name>
<dbReference type="InterPro" id="IPR036866">
    <property type="entry name" value="RibonucZ/Hydroxyglut_hydro"/>
</dbReference>
<dbReference type="Gene3D" id="3.60.15.10">
    <property type="entry name" value="Ribonuclease Z/Hydroxyacylglutathione hydrolase-like"/>
    <property type="match status" value="1"/>
</dbReference>
<evidence type="ECO:0000313" key="2">
    <source>
        <dbReference type="Proteomes" id="UP000019246"/>
    </source>
</evidence>
<sequence length="48" mass="5421">MQVGEMKIDWLRGGELHLDGGTMFGVVPKVLWSRKYPVNEKKSSSNTN</sequence>
<keyword evidence="1" id="KW-0378">Hydrolase</keyword>